<gene>
    <name evidence="1" type="ORF">F383_20430</name>
</gene>
<name>A0A0B0NVR1_GOSAR</name>
<dbReference type="Proteomes" id="UP000032142">
    <property type="component" value="Unassembled WGS sequence"/>
</dbReference>
<accession>A0A0B0NVR1</accession>
<reference evidence="2" key="2">
    <citation type="submission" date="2014-09" db="EMBL/GenBank/DDBJ databases">
        <authorList>
            <person name="Mudge J."/>
            <person name="Ramaraj T."/>
            <person name="Lindquist I.E."/>
            <person name="Bharti A.K."/>
            <person name="Sundararajan A."/>
            <person name="Cameron C.T."/>
            <person name="Woodward J.E."/>
            <person name="May G.D."/>
            <person name="Brubaker C."/>
            <person name="Broadhvest J."/>
            <person name="Wilkins T.A."/>
        </authorList>
    </citation>
    <scope>NUCLEOTIDE SEQUENCE</scope>
    <source>
        <strain evidence="2">cv. AKA8401</strain>
    </source>
</reference>
<proteinExistence type="predicted"/>
<sequence length="65" mass="7546">MTLGLLRFCIRPYLGYGIGMRFRVRPCLGHGFENETSHKTISGIWHCHLTMCMRFPGYPLVFQVV</sequence>
<dbReference type="AlphaFoldDB" id="A0A0B0NVR1"/>
<organism evidence="1 2">
    <name type="scientific">Gossypium arboreum</name>
    <name type="common">Tree cotton</name>
    <name type="synonym">Gossypium nanking</name>
    <dbReference type="NCBI Taxonomy" id="29729"/>
    <lineage>
        <taxon>Eukaryota</taxon>
        <taxon>Viridiplantae</taxon>
        <taxon>Streptophyta</taxon>
        <taxon>Embryophyta</taxon>
        <taxon>Tracheophyta</taxon>
        <taxon>Spermatophyta</taxon>
        <taxon>Magnoliopsida</taxon>
        <taxon>eudicotyledons</taxon>
        <taxon>Gunneridae</taxon>
        <taxon>Pentapetalae</taxon>
        <taxon>rosids</taxon>
        <taxon>malvids</taxon>
        <taxon>Malvales</taxon>
        <taxon>Malvaceae</taxon>
        <taxon>Malvoideae</taxon>
        <taxon>Gossypium</taxon>
    </lineage>
</organism>
<reference evidence="1" key="1">
    <citation type="submission" date="2014-09" db="EMBL/GenBank/DDBJ databases">
        <title>G. arboreum L. cv. AKA8401 A2 genome assembly version 1.0.</title>
        <authorList>
            <person name="Mudge J."/>
            <person name="Ramaraj T."/>
            <person name="Lindquist I.E."/>
            <person name="Bharti A.K."/>
            <person name="Sundararajan A."/>
            <person name="Cameron C.T."/>
            <person name="Woodward J.E."/>
            <person name="May G.D."/>
            <person name="Brubaker C."/>
            <person name="Broadhvest J."/>
            <person name="Wilkins T.A."/>
        </authorList>
    </citation>
    <scope>NUCLEOTIDE SEQUENCE</scope>
</reference>
<dbReference type="EMBL" id="KN403124">
    <property type="protein sequence ID" value="KHG15182.1"/>
    <property type="molecule type" value="Genomic_DNA"/>
</dbReference>
<dbReference type="EMBL" id="KN403124">
    <property type="protein sequence ID" value="KHG15181.1"/>
    <property type="molecule type" value="Genomic_DNA"/>
</dbReference>
<protein>
    <submittedName>
        <fullName evidence="1">TUB-B: Tubulin beta chain</fullName>
    </submittedName>
</protein>
<keyword evidence="2" id="KW-1185">Reference proteome</keyword>
<evidence type="ECO:0000313" key="1">
    <source>
        <dbReference type="EMBL" id="KHG15181.1"/>
    </source>
</evidence>
<evidence type="ECO:0000313" key="2">
    <source>
        <dbReference type="Proteomes" id="UP000032142"/>
    </source>
</evidence>